<dbReference type="EMBL" id="NBTY01000049">
    <property type="protein sequence ID" value="OTP78009.1"/>
    <property type="molecule type" value="Genomic_DNA"/>
</dbReference>
<dbReference type="Proteomes" id="UP000194546">
    <property type="component" value="Unassembled WGS sequence"/>
</dbReference>
<proteinExistence type="predicted"/>
<evidence type="ECO:0000256" key="1">
    <source>
        <dbReference type="SAM" id="MobiDB-lite"/>
    </source>
</evidence>
<organism evidence="2 3">
    <name type="scientific">Caballeronia sordidicola</name>
    <name type="common">Burkholderia sordidicola</name>
    <dbReference type="NCBI Taxonomy" id="196367"/>
    <lineage>
        <taxon>Bacteria</taxon>
        <taxon>Pseudomonadati</taxon>
        <taxon>Pseudomonadota</taxon>
        <taxon>Betaproteobacteria</taxon>
        <taxon>Burkholderiales</taxon>
        <taxon>Burkholderiaceae</taxon>
        <taxon>Caballeronia</taxon>
    </lineage>
</organism>
<dbReference type="AlphaFoldDB" id="A0A242N2V8"/>
<name>A0A242N2V8_CABSO</name>
<comment type="caution">
    <text evidence="2">The sequence shown here is derived from an EMBL/GenBank/DDBJ whole genome shotgun (WGS) entry which is preliminary data.</text>
</comment>
<protein>
    <submittedName>
        <fullName evidence="2">Uncharacterized protein</fullName>
    </submittedName>
</protein>
<feature type="region of interest" description="Disordered" evidence="1">
    <location>
        <begin position="480"/>
        <end position="503"/>
    </location>
</feature>
<gene>
    <name evidence="2" type="ORF">PAMC26510_07820</name>
</gene>
<feature type="compositionally biased region" description="Basic and acidic residues" evidence="1">
    <location>
        <begin position="483"/>
        <end position="492"/>
    </location>
</feature>
<evidence type="ECO:0000313" key="3">
    <source>
        <dbReference type="Proteomes" id="UP000194546"/>
    </source>
</evidence>
<reference evidence="2 3" key="1">
    <citation type="submission" date="2017-03" db="EMBL/GenBank/DDBJ databases">
        <title>Genome analysis of strain PAMC 26510.</title>
        <authorList>
            <person name="Oh H.-M."/>
            <person name="Yang J.-A."/>
        </authorList>
    </citation>
    <scope>NUCLEOTIDE SEQUENCE [LARGE SCALE GENOMIC DNA]</scope>
    <source>
        <strain evidence="2 3">PAMC 26510</strain>
    </source>
</reference>
<evidence type="ECO:0000313" key="2">
    <source>
        <dbReference type="EMBL" id="OTP78009.1"/>
    </source>
</evidence>
<accession>A0A242N2V8</accession>
<sequence length="512" mass="56349">MHLDVHLVRVHLVVVAPEFLGAVHGGIGVHQQAFGVGAVGRIARHAHAARHPILLAVQFDRFHDPFADLLDGLVNTRPILLFVKQDDHEFIAAKTNHRIRCAQAIGHACRDRAQQIVARAMPEAVIDELEVIKVDEHHRDAALVSPCVQQHLVQAVGQQCTVGQACQRVMIGHVPDTLFGTMPFDGNARNAGSHCDDLRFDGTGLVRVLGKQCERAQGAAVVREDGNRPACLEAAQAIRLHLLHESRVLACVRDVDGSACVNCPAARTCVEAHGRAVDPLPVQLGKPRRGAQFQMQAVVVTQQRDARNTRDLRFEQARKIGQHLFERRAGRDHFQHPIVLGAAHFRALARTDVAHDRHHAVVHAHYLTLEPYFRVVGTQVHPFVFVDRSGFRYGRKFIEHAVLARIREDRVETAANQHLAGQSEHDAATPIGVGHDEAEKIAGAIALRTKDEKRVEASFRCRVIGLLRLPCAAAADGKLPARPAERSGKHDQQGAGNGRPQYIVVPVLAENR</sequence>